<sequence>MDENLRDKQALIGGCPSTTCGGPPPPVGEERRRTSRVRRVDVVDDSALAFVPFVHVAPRRNSITPEKQRRFIATLAATGIVSQAALRIGASVEALYKLRHRVGAEDFARAWDAAVERGYSRLEDCALERAIAGEERPVVSRGKVVATWTHHNTGLLMFLLRARRPEKYGAVRVGDLREGHPVYEALKVRWEAERAAADAASAQGARASLRAKLLGMREAVLREGVPGGAGPSSAGPSFAGDTLPPPDGEE</sequence>
<proteinExistence type="predicted"/>
<dbReference type="AlphaFoldDB" id="A0A0B8ZHW2"/>
<feature type="region of interest" description="Disordered" evidence="1">
    <location>
        <begin position="1"/>
        <end position="34"/>
    </location>
</feature>
<dbReference type="RefSeq" id="WP_156135889.1">
    <property type="nucleotide sequence ID" value="NZ_JRVC01000027.1"/>
</dbReference>
<feature type="compositionally biased region" description="Low complexity" evidence="1">
    <location>
        <begin position="231"/>
        <end position="240"/>
    </location>
</feature>
<evidence type="ECO:0000313" key="3">
    <source>
        <dbReference type="Proteomes" id="UP000031338"/>
    </source>
</evidence>
<organism evidence="2 3">
    <name type="scientific">Novosphingobium subterraneum</name>
    <dbReference type="NCBI Taxonomy" id="48936"/>
    <lineage>
        <taxon>Bacteria</taxon>
        <taxon>Pseudomonadati</taxon>
        <taxon>Pseudomonadota</taxon>
        <taxon>Alphaproteobacteria</taxon>
        <taxon>Sphingomonadales</taxon>
        <taxon>Sphingomonadaceae</taxon>
        <taxon>Novosphingobium</taxon>
    </lineage>
</organism>
<accession>A0A0B8ZHW2</accession>
<dbReference type="PATRIC" id="fig|48936.3.peg.4085"/>
<gene>
    <name evidence="2" type="ORF">NJ75_04054</name>
</gene>
<comment type="caution">
    <text evidence="2">The sequence shown here is derived from an EMBL/GenBank/DDBJ whole genome shotgun (WGS) entry which is preliminary data.</text>
</comment>
<reference evidence="2 3" key="1">
    <citation type="submission" date="2014-10" db="EMBL/GenBank/DDBJ databases">
        <title>Draft genome sequence of Novosphingobium subterraneum DSM 12447.</title>
        <authorList>
            <person name="Gan H.M."/>
            <person name="Gan H.Y."/>
            <person name="Savka M.A."/>
        </authorList>
    </citation>
    <scope>NUCLEOTIDE SEQUENCE [LARGE SCALE GENOMIC DNA]</scope>
    <source>
        <strain evidence="2 3">DSM 12447</strain>
    </source>
</reference>
<evidence type="ECO:0000256" key="1">
    <source>
        <dbReference type="SAM" id="MobiDB-lite"/>
    </source>
</evidence>
<dbReference type="EMBL" id="JRVC01000027">
    <property type="protein sequence ID" value="KHS42617.1"/>
    <property type="molecule type" value="Genomic_DNA"/>
</dbReference>
<name>A0A0B8ZHW2_9SPHN</name>
<feature type="region of interest" description="Disordered" evidence="1">
    <location>
        <begin position="224"/>
        <end position="250"/>
    </location>
</feature>
<keyword evidence="3" id="KW-1185">Reference proteome</keyword>
<dbReference type="Proteomes" id="UP000031338">
    <property type="component" value="Unassembled WGS sequence"/>
</dbReference>
<evidence type="ECO:0000313" key="2">
    <source>
        <dbReference type="EMBL" id="KHS42617.1"/>
    </source>
</evidence>
<protein>
    <submittedName>
        <fullName evidence="2">Uncharacterized protein</fullName>
    </submittedName>
</protein>